<comment type="cofactor">
    <cofactor evidence="2">
        <name>Zn(2+)</name>
        <dbReference type="ChEBI" id="CHEBI:29105"/>
    </cofactor>
</comment>
<dbReference type="InterPro" id="IPR042097">
    <property type="entry name" value="Aminopeptidase_N-like_N_sf"/>
</dbReference>
<dbReference type="FunFam" id="1.10.390.10:FF:000002">
    <property type="entry name" value="Aminopeptidase N"/>
    <property type="match status" value="1"/>
</dbReference>
<evidence type="ECO:0000256" key="3">
    <source>
        <dbReference type="ARBA" id="ARBA00010136"/>
    </source>
</evidence>
<evidence type="ECO:0000256" key="8">
    <source>
        <dbReference type="ARBA" id="ARBA00022723"/>
    </source>
</evidence>
<proteinExistence type="inferred from homology"/>
<dbReference type="InterPro" id="IPR035414">
    <property type="entry name" value="Peptidase_M1_pepN_Ig-like"/>
</dbReference>
<keyword evidence="9" id="KW-0378">Hydrolase</keyword>
<name>A0A1C2EFA1_9PSED</name>
<dbReference type="AlphaFoldDB" id="A0A1C2EFA1"/>
<dbReference type="GO" id="GO:0006508">
    <property type="term" value="P:proteolysis"/>
    <property type="evidence" value="ECO:0007669"/>
    <property type="project" value="UniProtKB-UniRule"/>
</dbReference>
<dbReference type="Gene3D" id="2.60.40.1840">
    <property type="match status" value="1"/>
</dbReference>
<organism evidence="18 19">
    <name type="scientific">Pseudomonas graminis</name>
    <dbReference type="NCBI Taxonomy" id="158627"/>
    <lineage>
        <taxon>Bacteria</taxon>
        <taxon>Pseudomonadati</taxon>
        <taxon>Pseudomonadota</taxon>
        <taxon>Gammaproteobacteria</taxon>
        <taxon>Pseudomonadales</taxon>
        <taxon>Pseudomonadaceae</taxon>
        <taxon>Pseudomonas</taxon>
    </lineage>
</organism>
<keyword evidence="10" id="KW-0862">Zinc</keyword>
<dbReference type="GO" id="GO:0008270">
    <property type="term" value="F:zinc ion binding"/>
    <property type="evidence" value="ECO:0007669"/>
    <property type="project" value="InterPro"/>
</dbReference>
<dbReference type="InterPro" id="IPR045357">
    <property type="entry name" value="Aminopeptidase_N-like_N"/>
</dbReference>
<gene>
    <name evidence="18" type="ORF">BBI10_00945</name>
</gene>
<evidence type="ECO:0000256" key="5">
    <source>
        <dbReference type="ARBA" id="ARBA00015611"/>
    </source>
</evidence>
<dbReference type="Gene3D" id="1.25.50.10">
    <property type="entry name" value="Peptidase M1, alanyl aminopeptidase, C-terminal domain"/>
    <property type="match status" value="1"/>
</dbReference>
<keyword evidence="8" id="KW-0479">Metal-binding</keyword>
<dbReference type="SUPFAM" id="SSF63737">
    <property type="entry name" value="Leukotriene A4 hydrolase N-terminal domain"/>
    <property type="match status" value="1"/>
</dbReference>
<evidence type="ECO:0000259" key="14">
    <source>
        <dbReference type="Pfam" id="PF01433"/>
    </source>
</evidence>
<dbReference type="Gene3D" id="3.30.2010.30">
    <property type="match status" value="1"/>
</dbReference>
<evidence type="ECO:0000259" key="16">
    <source>
        <dbReference type="Pfam" id="PF17432"/>
    </source>
</evidence>
<dbReference type="PRINTS" id="PR00756">
    <property type="entry name" value="ALADIPTASE"/>
</dbReference>
<dbReference type="FunFam" id="2.60.40.1840:FF:000001">
    <property type="entry name" value="Aminopeptidase N"/>
    <property type="match status" value="1"/>
</dbReference>
<feature type="domain" description="Aminopeptidase N-like N-terminal" evidence="17">
    <location>
        <begin position="61"/>
        <end position="203"/>
    </location>
</feature>
<dbReference type="InterPro" id="IPR038438">
    <property type="entry name" value="PepN_Ig-like_sf"/>
</dbReference>
<comment type="caution">
    <text evidence="18">The sequence shown here is derived from an EMBL/GenBank/DDBJ whole genome shotgun (WGS) entry which is preliminary data.</text>
</comment>
<sequence>MRTDQPKMIYLKDYQAPEYLIDETHLTFELFDDHSLVHAQLVMRRNPDRAALAQGAALPPLELDGQQLELLSVKLADVDLSEGDLAQNGYQLTSDSLTVQPTSETFTLDTTVKIHPETNTALEGLYKSSGMFCTQCEAEGFHKITYYLDRPDVMSTFTTTVSANKQAFPILLSNGNLIAAGPSDDTQRHWATWEDPFKKPAYLFALVAGDLWCIEDTFITMSQRKVTLRIFVEPENVDKCQHAMDSLKKSMRWDEEVYGREYDLDIFMIVAVNDFNMGAMENKGLNIFNSSAVLARAETATDAAHQRVEAIVAHEYFHNWTGNRVTCRDWFQLSLKEGFTVFRDSGFSADMNSATVKRIQDVAYLRTHQFAEDAGPMAHAVRPDSFIEISNFYTLTVYEKGAEVVGMIHTLLGVEGFRKGSDLFFERHDGQAVTCDDFVKAMEDANGVDFTQFKRWYSQAGTPRLAVSESYDAAAKTYSLTFRQSTPTTPGQPGDQKLPFVIPVAMGLLDAQGQELPLRLQGEAPAVNTSRVLSVTEAEQTFTFIDIDEQPLPSLLRGFSAPVKLSFPYNPDQLMFLMQHDSDGFNRWDAGQQLSVQVLQDLITQHQKGESLVMDQRLITALHTVLTDESLDQAMVAEMLSLPGEAYLIEISEVADVDAIHAAREFARQQLADSLSDALWQRYQTNRELSKQTPYVAASEHFARRALQNIALSYLMQTGKPEVLAAAIDQFDTADNMTERLTALAVLVNSPFEAEKAKALEVFAENFKDNALVMDQWFSVQAGSTLPGGLERVKALMQHPAFTLKNPNKVRALIGAFAGQNLINFHAADGSGYRFLADLVIELNGFNPQIASRQLAPLTRWRKYDSARQALMKAELERILASGPLSPDVYEVVSKSLA</sequence>
<dbReference type="EMBL" id="MDEN01000044">
    <property type="protein sequence ID" value="OCX25798.1"/>
    <property type="molecule type" value="Genomic_DNA"/>
</dbReference>
<evidence type="ECO:0000256" key="10">
    <source>
        <dbReference type="ARBA" id="ARBA00022833"/>
    </source>
</evidence>
<dbReference type="InterPro" id="IPR001930">
    <property type="entry name" value="Peptidase_M1"/>
</dbReference>
<dbReference type="EC" id="3.4.11.2" evidence="4 13"/>
<dbReference type="NCBIfam" id="TIGR02414">
    <property type="entry name" value="pepN_proteo"/>
    <property type="match status" value="1"/>
</dbReference>
<evidence type="ECO:0000256" key="13">
    <source>
        <dbReference type="NCBIfam" id="TIGR02414"/>
    </source>
</evidence>
<protein>
    <recommendedName>
        <fullName evidence="5 13">Aminopeptidase N</fullName>
        <ecNumber evidence="4 13">3.4.11.2</ecNumber>
    </recommendedName>
</protein>
<dbReference type="InterPro" id="IPR037144">
    <property type="entry name" value="Peptidase_M1_pepN_C_sf"/>
</dbReference>
<keyword evidence="11" id="KW-0482">Metalloprotease</keyword>
<dbReference type="PANTHER" id="PTHR46322:SF1">
    <property type="entry name" value="PUROMYCIN-SENSITIVE AMINOPEPTIDASE"/>
    <property type="match status" value="1"/>
</dbReference>
<evidence type="ECO:0000259" key="15">
    <source>
        <dbReference type="Pfam" id="PF11940"/>
    </source>
</evidence>
<evidence type="ECO:0000256" key="7">
    <source>
        <dbReference type="ARBA" id="ARBA00022670"/>
    </source>
</evidence>
<evidence type="ECO:0000256" key="11">
    <source>
        <dbReference type="ARBA" id="ARBA00023049"/>
    </source>
</evidence>
<dbReference type="Pfam" id="PF11940">
    <property type="entry name" value="DUF3458"/>
    <property type="match status" value="1"/>
</dbReference>
<dbReference type="RefSeq" id="WP_065986148.1">
    <property type="nucleotide sequence ID" value="NZ_MDEN01000044.1"/>
</dbReference>
<evidence type="ECO:0000256" key="1">
    <source>
        <dbReference type="ARBA" id="ARBA00000098"/>
    </source>
</evidence>
<dbReference type="FunFam" id="2.60.40.1730:FF:000005">
    <property type="entry name" value="Aminopeptidase N"/>
    <property type="match status" value="1"/>
</dbReference>
<evidence type="ECO:0000256" key="6">
    <source>
        <dbReference type="ARBA" id="ARBA00022438"/>
    </source>
</evidence>
<evidence type="ECO:0000313" key="19">
    <source>
        <dbReference type="Proteomes" id="UP000095143"/>
    </source>
</evidence>
<evidence type="ECO:0000256" key="9">
    <source>
        <dbReference type="ARBA" id="ARBA00022801"/>
    </source>
</evidence>
<dbReference type="GO" id="GO:0008237">
    <property type="term" value="F:metallopeptidase activity"/>
    <property type="evidence" value="ECO:0007669"/>
    <property type="project" value="UniProtKB-UniRule"/>
</dbReference>
<evidence type="ECO:0000256" key="4">
    <source>
        <dbReference type="ARBA" id="ARBA00012564"/>
    </source>
</evidence>
<dbReference type="InterPro" id="IPR012779">
    <property type="entry name" value="Peptidase_M1_pepN"/>
</dbReference>
<accession>A0A1C2EFA1</accession>
<dbReference type="PANTHER" id="PTHR46322">
    <property type="entry name" value="PUROMYCIN-SENSITIVE AMINOPEPTIDASE"/>
    <property type="match status" value="1"/>
</dbReference>
<feature type="domain" description="Peptidase M1 membrane alanine aminopeptidase" evidence="14">
    <location>
        <begin position="243"/>
        <end position="456"/>
    </location>
</feature>
<feature type="domain" description="Peptidase M1 alanyl aminopeptidase Ig-like fold" evidence="15">
    <location>
        <begin position="461"/>
        <end position="566"/>
    </location>
</feature>
<dbReference type="Gene3D" id="1.10.390.10">
    <property type="entry name" value="Neutral Protease Domain 2"/>
    <property type="match status" value="1"/>
</dbReference>
<dbReference type="InterPro" id="IPR024601">
    <property type="entry name" value="Peptidase_M1_pepN_C"/>
</dbReference>
<keyword evidence="7" id="KW-0645">Protease</keyword>
<dbReference type="InterPro" id="IPR014782">
    <property type="entry name" value="Peptidase_M1_dom"/>
</dbReference>
<comment type="similarity">
    <text evidence="3">Belongs to the peptidase M1 family.</text>
</comment>
<comment type="catalytic activity">
    <reaction evidence="1">
        <text>Release of an N-terminal amino acid, Xaa-|-Yaa- from a peptide, amide or arylamide. Xaa is preferably Ala, but may be most amino acids including Pro (slow action). When a terminal hydrophobic residue is followed by a prolyl residue, the two may be released as an intact Xaa-Pro dipeptide.</text>
        <dbReference type="EC" id="3.4.11.2"/>
    </reaction>
</comment>
<dbReference type="OrthoDB" id="100605at2"/>
<dbReference type="Gene3D" id="2.60.40.1730">
    <property type="entry name" value="tricorn interacting facor f3 domain"/>
    <property type="match status" value="1"/>
</dbReference>
<dbReference type="FunFam" id="3.30.2010.30:FF:000002">
    <property type="entry name" value="Putative aminopeptidase N"/>
    <property type="match status" value="1"/>
</dbReference>
<dbReference type="Proteomes" id="UP000095143">
    <property type="component" value="Unassembled WGS sequence"/>
</dbReference>
<dbReference type="Pfam" id="PF01433">
    <property type="entry name" value="Peptidase_M1"/>
    <property type="match status" value="1"/>
</dbReference>
<dbReference type="InterPro" id="IPR027268">
    <property type="entry name" value="Peptidase_M4/M1_CTD_sf"/>
</dbReference>
<dbReference type="GO" id="GO:0016285">
    <property type="term" value="F:alanyl aminopeptidase activity"/>
    <property type="evidence" value="ECO:0007669"/>
    <property type="project" value="UniProtKB-EC"/>
</dbReference>
<comment type="function">
    <text evidence="12">Aminopeptidase N is involved in the degradation of intracellular peptides generated by protein breakdown during normal growth as well as in response to nutrient starvation.</text>
</comment>
<dbReference type="SUPFAM" id="SSF55486">
    <property type="entry name" value="Metalloproteases ('zincins'), catalytic domain"/>
    <property type="match status" value="1"/>
</dbReference>
<dbReference type="CDD" id="cd09600">
    <property type="entry name" value="M1_APN"/>
    <property type="match status" value="1"/>
</dbReference>
<dbReference type="FunFam" id="1.25.50.10:FF:000005">
    <property type="entry name" value="Aminopeptidase N"/>
    <property type="match status" value="1"/>
</dbReference>
<dbReference type="Pfam" id="PF17432">
    <property type="entry name" value="DUF3458_C"/>
    <property type="match status" value="1"/>
</dbReference>
<dbReference type="Pfam" id="PF17900">
    <property type="entry name" value="Peptidase_M1_N"/>
    <property type="match status" value="1"/>
</dbReference>
<evidence type="ECO:0000259" key="17">
    <source>
        <dbReference type="Pfam" id="PF17900"/>
    </source>
</evidence>
<evidence type="ECO:0000256" key="2">
    <source>
        <dbReference type="ARBA" id="ARBA00001947"/>
    </source>
</evidence>
<reference evidence="18 19" key="1">
    <citation type="submission" date="2016-08" db="EMBL/GenBank/DDBJ databases">
        <title>Whole genome sequence of Pseudomonas graminis strain UASWS1507, a potential biological control agent for agriculture.</title>
        <authorList>
            <person name="Crovadore J."/>
            <person name="Calmin G."/>
            <person name="Chablais R."/>
            <person name="Cochard B."/>
            <person name="Lefort F."/>
        </authorList>
    </citation>
    <scope>NUCLEOTIDE SEQUENCE [LARGE SCALE GENOMIC DNA]</scope>
    <source>
        <strain evidence="18 19">UASWS1507</strain>
    </source>
</reference>
<evidence type="ECO:0000256" key="12">
    <source>
        <dbReference type="ARBA" id="ARBA00059739"/>
    </source>
</evidence>
<keyword evidence="6 18" id="KW-0031">Aminopeptidase</keyword>
<feature type="domain" description="Peptidase M1 alanyl aminopeptidase C-terminal" evidence="16">
    <location>
        <begin position="572"/>
        <end position="898"/>
    </location>
</feature>
<evidence type="ECO:0000313" key="18">
    <source>
        <dbReference type="EMBL" id="OCX25798.1"/>
    </source>
</evidence>
<dbReference type="STRING" id="158627.BW687_07075"/>